<keyword evidence="3 5" id="KW-0285">Flavoprotein</keyword>
<evidence type="ECO:0000259" key="8">
    <source>
        <dbReference type="Pfam" id="PF18158"/>
    </source>
</evidence>
<evidence type="ECO:0000256" key="3">
    <source>
        <dbReference type="ARBA" id="ARBA00022630"/>
    </source>
</evidence>
<keyword evidence="5 9" id="KW-0560">Oxidoreductase</keyword>
<dbReference type="InterPro" id="IPR041504">
    <property type="entry name" value="AidB_N"/>
</dbReference>
<dbReference type="PROSITE" id="PS00072">
    <property type="entry name" value="ACYL_COA_DH_1"/>
    <property type="match status" value="1"/>
</dbReference>
<dbReference type="EMBL" id="JBHSOG010000008">
    <property type="protein sequence ID" value="MFC5768272.1"/>
    <property type="molecule type" value="Genomic_DNA"/>
</dbReference>
<dbReference type="Proteomes" id="UP001595974">
    <property type="component" value="Unassembled WGS sequence"/>
</dbReference>
<dbReference type="SUPFAM" id="SSF56645">
    <property type="entry name" value="Acyl-CoA dehydrogenase NM domain-like"/>
    <property type="match status" value="1"/>
</dbReference>
<dbReference type="PANTHER" id="PTHR42707:SF3">
    <property type="entry name" value="ACYL-COA DEHYDROGENASE AIDB-RELATED"/>
    <property type="match status" value="1"/>
</dbReference>
<comment type="caution">
    <text evidence="9">The sequence shown here is derived from an EMBL/GenBank/DDBJ whole genome shotgun (WGS) entry which is preliminary data.</text>
</comment>
<evidence type="ECO:0000256" key="4">
    <source>
        <dbReference type="ARBA" id="ARBA00022827"/>
    </source>
</evidence>
<dbReference type="GO" id="GO:0008470">
    <property type="term" value="F:3-methylbutanoyl-CoA dehydrogenase activity"/>
    <property type="evidence" value="ECO:0007669"/>
    <property type="project" value="UniProtKB-EC"/>
</dbReference>
<reference evidence="10" key="1">
    <citation type="journal article" date="2019" name="Int. J. Syst. Evol. Microbiol.">
        <title>The Global Catalogue of Microorganisms (GCM) 10K type strain sequencing project: providing services to taxonomists for standard genome sequencing and annotation.</title>
        <authorList>
            <consortium name="The Broad Institute Genomics Platform"/>
            <consortium name="The Broad Institute Genome Sequencing Center for Infectious Disease"/>
            <person name="Wu L."/>
            <person name="Ma J."/>
        </authorList>
    </citation>
    <scope>NUCLEOTIDE SEQUENCE [LARGE SCALE GENOMIC DNA]</scope>
    <source>
        <strain evidence="10">SHR3</strain>
    </source>
</reference>
<dbReference type="Pfam" id="PF18158">
    <property type="entry name" value="AidB_N"/>
    <property type="match status" value="1"/>
</dbReference>
<dbReference type="InterPro" id="IPR006091">
    <property type="entry name" value="Acyl-CoA_Oxase/DH_mid-dom"/>
</dbReference>
<protein>
    <submittedName>
        <fullName evidence="9">Isovaleryl-CoA dehydrogenase</fullName>
        <ecNumber evidence="9">1.3.8.4</ecNumber>
    </submittedName>
</protein>
<gene>
    <name evidence="9" type="ORF">ACFPTN_02710</name>
</gene>
<dbReference type="EC" id="1.3.8.4" evidence="9"/>
<sequence length="549" mass="58807">MTTTDPMNAVLNQAPPLENFNRYLGNRPLRDAVLREGAGWAHDELAERGAELGSAEWVRRGELANASPPRLRGHDRDGRPADRFEFHPAWHECLGWLKQHGLAGAAWTQPRPGAQVRRAALFQLFAEVESGSLCPATMTHAAVPVLARDFGLIEPWVRLAQSTRHDPRFLPAASKRGVLIGMGVTERQGGSDVRANISRAEPAGDGWYRLTGHKWFMSATMSDAFLVTAQSAGGLGCFLLPRFGPDGGLNALHVRRAKDKLGDRSNATAEVVFDGALARLVGEEGRGIATVMEVAGLTRLDCANGSAGLMRAALSHALHHARHRSAFGKPLVAQPLMRNVLADMAVELEGHVAFCMAVAGCIDRRETSAEAGTLARLLVPALKYWVCGRTPALVAEAMEVLGGNGYVEDGPMPRLFRQSPLNSIWEGAGNMMCLDVLRALQREPACRDLLLDVLGRVRGIHAGYDRHLDALAGALAPQAAQEGDARRLAGRIALAMEAALLLAAGSPAGDALCSSRLAGDGWQGFGTLARNTDFAAILARADPERSDGD</sequence>
<dbReference type="InterPro" id="IPR006089">
    <property type="entry name" value="Acyl-CoA_DH_CS"/>
</dbReference>
<evidence type="ECO:0000313" key="9">
    <source>
        <dbReference type="EMBL" id="MFC5768272.1"/>
    </source>
</evidence>
<dbReference type="Pfam" id="PF00441">
    <property type="entry name" value="Acyl-CoA_dh_1"/>
    <property type="match status" value="1"/>
</dbReference>
<dbReference type="SUPFAM" id="SSF47203">
    <property type="entry name" value="Acyl-CoA dehydrogenase C-terminal domain-like"/>
    <property type="match status" value="1"/>
</dbReference>
<accession>A0ABW1ALZ6</accession>
<feature type="domain" description="Acyl-CoA oxidase/dehydrogenase middle" evidence="7">
    <location>
        <begin position="182"/>
        <end position="275"/>
    </location>
</feature>
<evidence type="ECO:0000256" key="2">
    <source>
        <dbReference type="ARBA" id="ARBA00009347"/>
    </source>
</evidence>
<dbReference type="NCBIfam" id="NF008594">
    <property type="entry name" value="PRK11561.1"/>
    <property type="match status" value="1"/>
</dbReference>
<dbReference type="InterPro" id="IPR009075">
    <property type="entry name" value="AcylCo_DH/oxidase_C"/>
</dbReference>
<dbReference type="PANTHER" id="PTHR42707">
    <property type="entry name" value="ACYL-COA DEHYDROGENASE"/>
    <property type="match status" value="1"/>
</dbReference>
<proteinExistence type="inferred from homology"/>
<evidence type="ECO:0000259" key="7">
    <source>
        <dbReference type="Pfam" id="PF02770"/>
    </source>
</evidence>
<feature type="domain" description="Adaptive response protein AidB N-terminal" evidence="8">
    <location>
        <begin position="12"/>
        <end position="167"/>
    </location>
</feature>
<evidence type="ECO:0000256" key="1">
    <source>
        <dbReference type="ARBA" id="ARBA00001974"/>
    </source>
</evidence>
<dbReference type="Gene3D" id="1.20.140.10">
    <property type="entry name" value="Butyryl-CoA Dehydrogenase, subunit A, domain 3"/>
    <property type="match status" value="1"/>
</dbReference>
<dbReference type="InterPro" id="IPR052904">
    <property type="entry name" value="Acyl-CoA_dehydrogenase-like"/>
</dbReference>
<dbReference type="Gene3D" id="2.40.110.20">
    <property type="match status" value="1"/>
</dbReference>
<organism evidence="9 10">
    <name type="scientific">Thauera sinica</name>
    <dbReference type="NCBI Taxonomy" id="2665146"/>
    <lineage>
        <taxon>Bacteria</taxon>
        <taxon>Pseudomonadati</taxon>
        <taxon>Pseudomonadota</taxon>
        <taxon>Betaproteobacteria</taxon>
        <taxon>Rhodocyclales</taxon>
        <taxon>Zoogloeaceae</taxon>
        <taxon>Thauera</taxon>
    </lineage>
</organism>
<dbReference type="Gene3D" id="6.10.250.600">
    <property type="match status" value="1"/>
</dbReference>
<evidence type="ECO:0000259" key="6">
    <source>
        <dbReference type="Pfam" id="PF00441"/>
    </source>
</evidence>
<name>A0ABW1ALZ6_9RHOO</name>
<evidence type="ECO:0000313" key="10">
    <source>
        <dbReference type="Proteomes" id="UP001595974"/>
    </source>
</evidence>
<dbReference type="RefSeq" id="WP_096445775.1">
    <property type="nucleotide sequence ID" value="NZ_JBHSOG010000008.1"/>
</dbReference>
<comment type="similarity">
    <text evidence="2 5">Belongs to the acyl-CoA dehydrogenase family.</text>
</comment>
<dbReference type="InterPro" id="IPR036250">
    <property type="entry name" value="AcylCo_DH-like_C"/>
</dbReference>
<keyword evidence="10" id="KW-1185">Reference proteome</keyword>
<keyword evidence="4 5" id="KW-0274">FAD</keyword>
<comment type="cofactor">
    <cofactor evidence="1 5">
        <name>FAD</name>
        <dbReference type="ChEBI" id="CHEBI:57692"/>
    </cofactor>
</comment>
<dbReference type="Pfam" id="PF02770">
    <property type="entry name" value="Acyl-CoA_dh_M"/>
    <property type="match status" value="1"/>
</dbReference>
<evidence type="ECO:0000256" key="5">
    <source>
        <dbReference type="RuleBase" id="RU362125"/>
    </source>
</evidence>
<feature type="domain" description="Acyl-CoA dehydrogenase/oxidase C-terminal" evidence="6">
    <location>
        <begin position="285"/>
        <end position="440"/>
    </location>
</feature>
<dbReference type="InterPro" id="IPR009100">
    <property type="entry name" value="AcylCoA_DH/oxidase_NM_dom_sf"/>
</dbReference>